<dbReference type="CDD" id="cd00180">
    <property type="entry name" value="PKc"/>
    <property type="match status" value="1"/>
</dbReference>
<accession>A0A1J7IA74</accession>
<dbReference type="Gene3D" id="3.30.200.20">
    <property type="entry name" value="Phosphorylase Kinase, domain 1"/>
    <property type="match status" value="1"/>
</dbReference>
<dbReference type="GO" id="GO:0005524">
    <property type="term" value="F:ATP binding"/>
    <property type="evidence" value="ECO:0007669"/>
    <property type="project" value="InterPro"/>
</dbReference>
<dbReference type="Proteomes" id="UP000182658">
    <property type="component" value="Unassembled WGS sequence"/>
</dbReference>
<dbReference type="Pfam" id="PF07714">
    <property type="entry name" value="PK_Tyr_Ser-Thr"/>
    <property type="match status" value="1"/>
</dbReference>
<dbReference type="STRING" id="1408157.A0A1J7IA74"/>
<dbReference type="GO" id="GO:0004674">
    <property type="term" value="F:protein serine/threonine kinase activity"/>
    <property type="evidence" value="ECO:0007669"/>
    <property type="project" value="TreeGrafter"/>
</dbReference>
<dbReference type="InterPro" id="IPR000719">
    <property type="entry name" value="Prot_kinase_dom"/>
</dbReference>
<dbReference type="InParanoid" id="A0A1J7IA74"/>
<proteinExistence type="predicted"/>
<dbReference type="AlphaFoldDB" id="A0A1J7IA74"/>
<keyword evidence="3" id="KW-1185">Reference proteome</keyword>
<evidence type="ECO:0000259" key="1">
    <source>
        <dbReference type="PROSITE" id="PS50011"/>
    </source>
</evidence>
<reference evidence="2 3" key="1">
    <citation type="submission" date="2016-10" db="EMBL/GenBank/DDBJ databases">
        <title>Draft genome sequence of Coniochaeta ligniaria NRRL30616, a lignocellulolytic fungus for bioabatement of inhibitors in plant biomass hydrolysates.</title>
        <authorList>
            <consortium name="DOE Joint Genome Institute"/>
            <person name="Jimenez D.J."/>
            <person name="Hector R.E."/>
            <person name="Riley R."/>
            <person name="Sun H."/>
            <person name="Grigoriev I.V."/>
            <person name="Van Elsas J.D."/>
            <person name="Nichols N.N."/>
        </authorList>
    </citation>
    <scope>NUCLEOTIDE SEQUENCE [LARGE SCALE GENOMIC DNA]</scope>
    <source>
        <strain evidence="2 3">NRRL 30616</strain>
    </source>
</reference>
<dbReference type="SUPFAM" id="SSF56112">
    <property type="entry name" value="Protein kinase-like (PK-like)"/>
    <property type="match status" value="1"/>
</dbReference>
<keyword evidence="2" id="KW-0418">Kinase</keyword>
<sequence>MKRSDVCQREFLPRHQLVRLVNKPAVEAELRRSQYSIIKRIQTLFDSSPSDRNLSAEAQKICGTTHHQSWGVHLETDNEHIKEMPAPKEKTYRGIFAILVLIGRPSRIRDFVEEEVCDADLPLEAPNKAKPWDLRRKKVPDKPLHCFSRWRHNTVKSFEERQWTVYAPFLGQDERRLPLFFQIPHRTVLPFTKWERKYPAGGYGQVYRAEIHPDHHAFQQVIEGQTPQKQVFAIKQLSNKSEPDFRKEFVILRTVSKIGHPHLISLLGAYEHQEYFHFIFPWAAADLATYWQENKPKNDVDTPRWLAEQCAGLAGGLSTIHYRTLSGDSLRNATASEGILGLMSNEPPATSQTGIDGPRDMFLLHGDIKRENILWFPDNTPGSGGGCLRGTLKITDFGTSKLMTHDDIAWKRPQTCPIYRPPEADLKLSNSSMGTSYDIWGLGCLYLEFAAWCFGGWDQIQAFLSKRWMRDHRFYKFHTGTFFQVIDDENGTLGARVKPGVSDVSPKPP</sequence>
<dbReference type="OrthoDB" id="4062651at2759"/>
<dbReference type="PANTHER" id="PTHR24359">
    <property type="entry name" value="SERINE/THREONINE-PROTEIN KINASE SBK1"/>
    <property type="match status" value="1"/>
</dbReference>
<feature type="domain" description="Protein kinase" evidence="1">
    <location>
        <begin position="192"/>
        <end position="509"/>
    </location>
</feature>
<dbReference type="SMART" id="SM00220">
    <property type="entry name" value="S_TKc"/>
    <property type="match status" value="1"/>
</dbReference>
<name>A0A1J7IA74_9PEZI</name>
<evidence type="ECO:0000313" key="3">
    <source>
        <dbReference type="Proteomes" id="UP000182658"/>
    </source>
</evidence>
<dbReference type="InterPro" id="IPR001245">
    <property type="entry name" value="Ser-Thr/Tyr_kinase_cat_dom"/>
</dbReference>
<evidence type="ECO:0000313" key="2">
    <source>
        <dbReference type="EMBL" id="OIW24583.1"/>
    </source>
</evidence>
<dbReference type="PANTHER" id="PTHR24359:SF37">
    <property type="entry name" value="PROTEIN KINASE DOMAIN-CONTAINING PROTEIN"/>
    <property type="match status" value="1"/>
</dbReference>
<dbReference type="EMBL" id="KV875103">
    <property type="protein sequence ID" value="OIW24583.1"/>
    <property type="molecule type" value="Genomic_DNA"/>
</dbReference>
<dbReference type="InterPro" id="IPR011009">
    <property type="entry name" value="Kinase-like_dom_sf"/>
</dbReference>
<dbReference type="Pfam" id="PF00069">
    <property type="entry name" value="Pkinase"/>
    <property type="match status" value="1"/>
</dbReference>
<organism evidence="2 3">
    <name type="scientific">Coniochaeta ligniaria NRRL 30616</name>
    <dbReference type="NCBI Taxonomy" id="1408157"/>
    <lineage>
        <taxon>Eukaryota</taxon>
        <taxon>Fungi</taxon>
        <taxon>Dikarya</taxon>
        <taxon>Ascomycota</taxon>
        <taxon>Pezizomycotina</taxon>
        <taxon>Sordariomycetes</taxon>
        <taxon>Sordariomycetidae</taxon>
        <taxon>Coniochaetales</taxon>
        <taxon>Coniochaetaceae</taxon>
        <taxon>Coniochaeta</taxon>
    </lineage>
</organism>
<keyword evidence="2" id="KW-0808">Transferase</keyword>
<gene>
    <name evidence="2" type="ORF">CONLIGDRAFT_584003</name>
</gene>
<dbReference type="PROSITE" id="PS50011">
    <property type="entry name" value="PROTEIN_KINASE_DOM"/>
    <property type="match status" value="1"/>
</dbReference>
<dbReference type="Gene3D" id="1.10.510.10">
    <property type="entry name" value="Transferase(Phosphotransferase) domain 1"/>
    <property type="match status" value="1"/>
</dbReference>
<protein>
    <submittedName>
        <fullName evidence="2">Kinase-like protein</fullName>
    </submittedName>
</protein>